<dbReference type="Gene3D" id="2.60.40.1120">
    <property type="entry name" value="Carboxypeptidase-like, regulatory domain"/>
    <property type="match status" value="1"/>
</dbReference>
<keyword evidence="2 7" id="KW-0813">Transport</keyword>
<dbReference type="GO" id="GO:0009279">
    <property type="term" value="C:cell outer membrane"/>
    <property type="evidence" value="ECO:0007669"/>
    <property type="project" value="UniProtKB-SubCell"/>
</dbReference>
<organism evidence="10 11">
    <name type="scientific">Zobellia amurskyensis</name>
    <dbReference type="NCBI Taxonomy" id="248905"/>
    <lineage>
        <taxon>Bacteria</taxon>
        <taxon>Pseudomonadati</taxon>
        <taxon>Bacteroidota</taxon>
        <taxon>Flavobacteriia</taxon>
        <taxon>Flavobacteriales</taxon>
        <taxon>Flavobacteriaceae</taxon>
        <taxon>Zobellia</taxon>
    </lineage>
</organism>
<keyword evidence="5 7" id="KW-0472">Membrane</keyword>
<dbReference type="Gene3D" id="2.40.170.20">
    <property type="entry name" value="TonB-dependent receptor, beta-barrel domain"/>
    <property type="match status" value="1"/>
</dbReference>
<dbReference type="Pfam" id="PF07715">
    <property type="entry name" value="Plug"/>
    <property type="match status" value="1"/>
</dbReference>
<reference evidence="10 11" key="1">
    <citation type="journal article" date="2019" name="Mar. Drugs">
        <title>Comparative Genomics and CAZyme Genome Repertoires of Marine Zobellia amurskyensis KMM 3526(T) and Zobellia laminariae KMM 3676(T).</title>
        <authorList>
            <person name="Chernysheva N."/>
            <person name="Bystritskaya E."/>
            <person name="Stenkova A."/>
            <person name="Golovkin I."/>
            <person name="Nedashkovskaya O."/>
            <person name="Isaeva M."/>
        </authorList>
    </citation>
    <scope>NUCLEOTIDE SEQUENCE [LARGE SCALE GENOMIC DNA]</scope>
    <source>
        <strain evidence="10 11">KMM 3526</strain>
    </source>
</reference>
<keyword evidence="8" id="KW-0732">Signal</keyword>
<dbReference type="InterPro" id="IPR036942">
    <property type="entry name" value="Beta-barrel_TonB_sf"/>
</dbReference>
<evidence type="ECO:0000256" key="8">
    <source>
        <dbReference type="SAM" id="SignalP"/>
    </source>
</evidence>
<dbReference type="OrthoDB" id="9768177at2"/>
<dbReference type="SUPFAM" id="SSF56935">
    <property type="entry name" value="Porins"/>
    <property type="match status" value="1"/>
</dbReference>
<dbReference type="Pfam" id="PF13715">
    <property type="entry name" value="CarbopepD_reg_2"/>
    <property type="match status" value="1"/>
</dbReference>
<dbReference type="NCBIfam" id="TIGR04056">
    <property type="entry name" value="OMP_RagA_SusC"/>
    <property type="match status" value="1"/>
</dbReference>
<keyword evidence="11" id="KW-1185">Reference proteome</keyword>
<evidence type="ECO:0000256" key="3">
    <source>
        <dbReference type="ARBA" id="ARBA00022452"/>
    </source>
</evidence>
<evidence type="ECO:0000256" key="4">
    <source>
        <dbReference type="ARBA" id="ARBA00022692"/>
    </source>
</evidence>
<sequence length="1014" mass="111356">MKKTKLKLRTLIHSKALLCCMLLLTGFTVAAQNSISGTVSDSNGPLPGANVVVKGTNNGAQADFDGNYTLTNVADNASLSFSYVGFKTKEVALNGQTVINVTLEEDAESLDEVVVVGYGTQKKSDLTGAVAVVKGEKVNIAPTPSLTQNLSGKLPGVITRQTTGKPGADSGDFLIRGKSTFGNNSALILVDGVERSIDRIDPNAIESITVLKDAASAAIYGARAANGVVLVTTKRGTHGAPSISYNSSFGFQSAVQVPEMLNAGEFAQYFNEASLNSGDNPAFTDQQVQQYQNGTLASTDWWGEVIRKSAPIQQQGITVSGGGERVRYFTSLAMLDQKGLYETSSFKRYNVRANIDIDLTDRFTLGIDLAGRKEKIGDSSNSPFNSLLNSQPTSPAYVPDSVEPGGLGYNGVNINPIGEAIHSGYKRTNWNVFQGNFKLKYDIPIEGLSTTFKYNYDHSFKNEKEFNEPYTFYVSDPVNNIYTPFTSISNITLTEGYDEIVQETTQFFVNYDREFGKHNLGALFVYEKVDNERKNIEAGRQGYVSPSIDQLFAGGATGQTSDGGASESARQGYIGRLTYSYANKYLFQANVRHDGSYNFPKDKRWGTFPAFSVGWKISEEGFLSSVDAIETLKIRASWGKFGNDRVDPFQFLSGYTFNSGSVIGSSGAYRPGIQDTGIPNPNITWETATAKNLGLDFSLWKGRLSGEFDIFSKRTKDILIARNASIPKSFGASLPKENLGIVDNKGFELALRYKGTIGENFRFEVSPNVTKATSEVIFIDEPTDVEDRIRKTGRPFDQLYGYTSAGLFKSQEEINAWPDQDGQGNASLKTGDIKYEDINNDNVIDGFDVQQIGKSVIPEIVYGLNLSMAYKGFDLNASFQGATDFNSYAYIGAFSLGSNAIRGRVLDSYREGNENAAFPRTYFNTPPNNERTSTFWMIDGSYLKLRNVEVGYNLPDDVMDKLGIESIRFFVSGNNLLTFSKYDFYDPERPSEESGNSLYYPQLRRVNLGFSVNF</sequence>
<protein>
    <submittedName>
        <fullName evidence="10">TonB-dependent receptor</fullName>
    </submittedName>
</protein>
<dbReference type="InterPro" id="IPR023997">
    <property type="entry name" value="TonB-dep_OMP_SusC/RagA_CS"/>
</dbReference>
<keyword evidence="6 7" id="KW-0998">Cell outer membrane</keyword>
<evidence type="ECO:0000256" key="7">
    <source>
        <dbReference type="PROSITE-ProRule" id="PRU01360"/>
    </source>
</evidence>
<dbReference type="FunFam" id="2.170.130.10:FF:000003">
    <property type="entry name" value="SusC/RagA family TonB-linked outer membrane protein"/>
    <property type="match status" value="1"/>
</dbReference>
<evidence type="ECO:0000256" key="2">
    <source>
        <dbReference type="ARBA" id="ARBA00022448"/>
    </source>
</evidence>
<feature type="domain" description="TonB-dependent receptor plug" evidence="9">
    <location>
        <begin position="123"/>
        <end position="228"/>
    </location>
</feature>
<evidence type="ECO:0000259" key="9">
    <source>
        <dbReference type="Pfam" id="PF07715"/>
    </source>
</evidence>
<dbReference type="InterPro" id="IPR008969">
    <property type="entry name" value="CarboxyPept-like_regulatory"/>
</dbReference>
<accession>A0A7X2ZS54</accession>
<keyword evidence="10" id="KW-0675">Receptor</keyword>
<dbReference type="InterPro" id="IPR012910">
    <property type="entry name" value="Plug_dom"/>
</dbReference>
<dbReference type="SUPFAM" id="SSF49464">
    <property type="entry name" value="Carboxypeptidase regulatory domain-like"/>
    <property type="match status" value="1"/>
</dbReference>
<proteinExistence type="inferred from homology"/>
<comment type="similarity">
    <text evidence="7">Belongs to the TonB-dependent receptor family.</text>
</comment>
<comment type="caution">
    <text evidence="10">The sequence shown here is derived from an EMBL/GenBank/DDBJ whole genome shotgun (WGS) entry which is preliminary data.</text>
</comment>
<feature type="signal peptide" evidence="8">
    <location>
        <begin position="1"/>
        <end position="30"/>
    </location>
</feature>
<dbReference type="Gene3D" id="2.170.130.10">
    <property type="entry name" value="TonB-dependent receptor, plug domain"/>
    <property type="match status" value="1"/>
</dbReference>
<feature type="chain" id="PRO_5031046335" evidence="8">
    <location>
        <begin position="31"/>
        <end position="1014"/>
    </location>
</feature>
<keyword evidence="4 7" id="KW-0812">Transmembrane</keyword>
<dbReference type="AlphaFoldDB" id="A0A7X2ZS54"/>
<gene>
    <name evidence="10" type="ORF">D9O36_06050</name>
</gene>
<dbReference type="Proteomes" id="UP000540519">
    <property type="component" value="Unassembled WGS sequence"/>
</dbReference>
<evidence type="ECO:0000256" key="6">
    <source>
        <dbReference type="ARBA" id="ARBA00023237"/>
    </source>
</evidence>
<dbReference type="RefSeq" id="WP_155599235.1">
    <property type="nucleotide sequence ID" value="NZ_RCNR01000008.1"/>
</dbReference>
<evidence type="ECO:0000313" key="10">
    <source>
        <dbReference type="EMBL" id="MUH35395.1"/>
    </source>
</evidence>
<dbReference type="EMBL" id="RCNR01000008">
    <property type="protein sequence ID" value="MUH35395.1"/>
    <property type="molecule type" value="Genomic_DNA"/>
</dbReference>
<evidence type="ECO:0000256" key="5">
    <source>
        <dbReference type="ARBA" id="ARBA00023136"/>
    </source>
</evidence>
<dbReference type="InterPro" id="IPR037066">
    <property type="entry name" value="Plug_dom_sf"/>
</dbReference>
<dbReference type="PROSITE" id="PS52016">
    <property type="entry name" value="TONB_DEPENDENT_REC_3"/>
    <property type="match status" value="1"/>
</dbReference>
<evidence type="ECO:0000256" key="1">
    <source>
        <dbReference type="ARBA" id="ARBA00004571"/>
    </source>
</evidence>
<dbReference type="InterPro" id="IPR023996">
    <property type="entry name" value="TonB-dep_OMP_SusC/RagA"/>
</dbReference>
<dbReference type="InterPro" id="IPR039426">
    <property type="entry name" value="TonB-dep_rcpt-like"/>
</dbReference>
<dbReference type="NCBIfam" id="TIGR04057">
    <property type="entry name" value="SusC_RagA_signa"/>
    <property type="match status" value="1"/>
</dbReference>
<keyword evidence="3 7" id="KW-1134">Transmembrane beta strand</keyword>
<comment type="subcellular location">
    <subcellularLocation>
        <location evidence="1 7">Cell outer membrane</location>
        <topology evidence="1 7">Multi-pass membrane protein</topology>
    </subcellularLocation>
</comment>
<name>A0A7X2ZS54_9FLAO</name>
<evidence type="ECO:0000313" key="11">
    <source>
        <dbReference type="Proteomes" id="UP000540519"/>
    </source>
</evidence>